<comment type="caution">
    <text evidence="1">The sequence shown here is derived from an EMBL/GenBank/DDBJ whole genome shotgun (WGS) entry which is preliminary data.</text>
</comment>
<evidence type="ECO:0000313" key="2">
    <source>
        <dbReference type="Proteomes" id="UP000748756"/>
    </source>
</evidence>
<keyword evidence="2" id="KW-1185">Reference proteome</keyword>
<reference evidence="1" key="1">
    <citation type="journal article" date="2020" name="Fungal Divers.">
        <title>Resolving the Mortierellaceae phylogeny through synthesis of multi-gene phylogenetics and phylogenomics.</title>
        <authorList>
            <person name="Vandepol N."/>
            <person name="Liber J."/>
            <person name="Desiro A."/>
            <person name="Na H."/>
            <person name="Kennedy M."/>
            <person name="Barry K."/>
            <person name="Grigoriev I.V."/>
            <person name="Miller A.N."/>
            <person name="O'Donnell K."/>
            <person name="Stajich J.E."/>
            <person name="Bonito G."/>
        </authorList>
    </citation>
    <scope>NUCLEOTIDE SEQUENCE</scope>
    <source>
        <strain evidence="1">NRRL 6426</strain>
    </source>
</reference>
<dbReference type="EMBL" id="JAAAUQ010000487">
    <property type="protein sequence ID" value="KAF9149789.1"/>
    <property type="molecule type" value="Genomic_DNA"/>
</dbReference>
<organism evidence="1 2">
    <name type="scientific">Linnemannia schmuckeri</name>
    <dbReference type="NCBI Taxonomy" id="64567"/>
    <lineage>
        <taxon>Eukaryota</taxon>
        <taxon>Fungi</taxon>
        <taxon>Fungi incertae sedis</taxon>
        <taxon>Mucoromycota</taxon>
        <taxon>Mortierellomycotina</taxon>
        <taxon>Mortierellomycetes</taxon>
        <taxon>Mortierellales</taxon>
        <taxon>Mortierellaceae</taxon>
        <taxon>Linnemannia</taxon>
    </lineage>
</organism>
<protein>
    <submittedName>
        <fullName evidence="1">Uncharacterized protein</fullName>
    </submittedName>
</protein>
<proteinExistence type="predicted"/>
<accession>A0A9P5RZK5</accession>
<gene>
    <name evidence="1" type="ORF">BG015_008384</name>
</gene>
<evidence type="ECO:0000313" key="1">
    <source>
        <dbReference type="EMBL" id="KAF9149789.1"/>
    </source>
</evidence>
<dbReference type="AlphaFoldDB" id="A0A9P5RZK5"/>
<name>A0A9P5RZK5_9FUNG</name>
<dbReference type="Proteomes" id="UP000748756">
    <property type="component" value="Unassembled WGS sequence"/>
</dbReference>
<sequence>MSTEALDVTPQLLQRVLLQPAISTLTYLELCWKLTSEHSPSVCCTEDLADVQNISTNSFATLTNLST</sequence>